<dbReference type="Pfam" id="PF09851">
    <property type="entry name" value="SHOCT"/>
    <property type="match status" value="1"/>
</dbReference>
<gene>
    <name evidence="3" type="ORF">IAB75_01450</name>
</gene>
<dbReference type="Proteomes" id="UP000725002">
    <property type="component" value="Unassembled WGS sequence"/>
</dbReference>
<dbReference type="InterPro" id="IPR018649">
    <property type="entry name" value="SHOCT"/>
</dbReference>
<evidence type="ECO:0000256" key="1">
    <source>
        <dbReference type="SAM" id="Coils"/>
    </source>
</evidence>
<accession>A0A940DR66</accession>
<feature type="coiled-coil region" evidence="1">
    <location>
        <begin position="16"/>
        <end position="69"/>
    </location>
</feature>
<reference evidence="3" key="2">
    <citation type="journal article" date="2021" name="PeerJ">
        <title>Extensive microbial diversity within the chicken gut microbiome revealed by metagenomics and culture.</title>
        <authorList>
            <person name="Gilroy R."/>
            <person name="Ravi A."/>
            <person name="Getino M."/>
            <person name="Pursley I."/>
            <person name="Horton D.L."/>
            <person name="Alikhan N.F."/>
            <person name="Baker D."/>
            <person name="Gharbi K."/>
            <person name="Hall N."/>
            <person name="Watson M."/>
            <person name="Adriaenssens E.M."/>
            <person name="Foster-Nyarko E."/>
            <person name="Jarju S."/>
            <person name="Secka A."/>
            <person name="Antonio M."/>
            <person name="Oren A."/>
            <person name="Chaudhuri R.R."/>
            <person name="La Ragione R."/>
            <person name="Hildebrand F."/>
            <person name="Pallen M.J."/>
        </authorList>
    </citation>
    <scope>NUCLEOTIDE SEQUENCE</scope>
    <source>
        <strain evidence="3">G3-8215</strain>
    </source>
</reference>
<comment type="caution">
    <text evidence="3">The sequence shown here is derived from an EMBL/GenBank/DDBJ whole genome shotgun (WGS) entry which is preliminary data.</text>
</comment>
<keyword evidence="1" id="KW-0175">Coiled coil</keyword>
<evidence type="ECO:0000313" key="4">
    <source>
        <dbReference type="Proteomes" id="UP000725002"/>
    </source>
</evidence>
<reference evidence="3" key="1">
    <citation type="submission" date="2020-10" db="EMBL/GenBank/DDBJ databases">
        <authorList>
            <person name="Gilroy R."/>
        </authorList>
    </citation>
    <scope>NUCLEOTIDE SEQUENCE</scope>
    <source>
        <strain evidence="3">G3-8215</strain>
    </source>
</reference>
<dbReference type="AlphaFoldDB" id="A0A940DR66"/>
<feature type="domain" description="SHOCT" evidence="2">
    <location>
        <begin position="587"/>
        <end position="612"/>
    </location>
</feature>
<dbReference type="EMBL" id="JADILV010000009">
    <property type="protein sequence ID" value="MBO8482776.1"/>
    <property type="molecule type" value="Genomic_DNA"/>
</dbReference>
<proteinExistence type="predicted"/>
<sequence>MATTKVYTESVITLNASQADATMKALESRADELRKKMIEATRVGDVSGAKGYQKELDSIKKSMTNIKKETKDYADLLNDLNGLSLNQLTKAFRGLNSQLRNLVPGTDEFIKKSKELQQVKDRMNEISGRTQETQKTFGGFWTKIGWAGLVAGAFSSFKKFGEDVISTTNAMGDKWNLFTAGMKSAYGTFIRDLTSGKGWKEMITNMRESYRVGQEVQGMLDELFEMQNSLRLMESEYNAEIEKNKQIMRDQTKSDKERLAAAQAAVAKEKELADQKKIIAETELIARKEALVNATHMTDEEIEYFVVQYNKNRDIINQALKYNEQLKKAQSDYNTAQQSMLTATNTYTAEFAAKSAETARKQLESLKSSTSEGVKWIADLANRYDLSNDELINSYVDARIAMNNADADFYRSTTRINTTIGTLKKQMADEQLKATEDAMKAELEASERHFQEMENASKEAYSRGEITAQQYNTSITRIQEQGLQAKIAISERYKQDTAEYFSQLYDLSVKQREELQSIFDKTEEETAAGISSMMQEEMERIAQEVEALASDEATKTLSEMTRLQDLVAKMKADLDPVSQINTQYESEMADLQSLYDMKLISEEEYQQKRKDIVRKYQQEILKAELEPYSQGLDLAQGYLGEISNCISSLQAAQEANLDAQMQAELAAAGDNADKRSAIEEKYEAKKLELQKKYANINMGIQIAQTIASGAQAAIKAVAELGPIAGGIMAGIIAATTAAQVAVIVAQRNAVMNASAGSGGSSSSTGQRVATEFSSDTGYSEGGYTKSSHNDYEPVGVVHANEWVAPAAMVRANPVTFARLEAVRVSGHYSSGVAGFADGGMTSGQPVQQFPATASDAGTMTRLTVVLERLLNSFPLKAYVLASDINKENELQSKIKQKVGKK</sequence>
<feature type="coiled-coil region" evidence="1">
    <location>
        <begin position="312"/>
        <end position="339"/>
    </location>
</feature>
<evidence type="ECO:0000259" key="2">
    <source>
        <dbReference type="Pfam" id="PF09851"/>
    </source>
</evidence>
<organism evidence="3 4">
    <name type="scientific">Candidatus Cryptobacteroides avicola</name>
    <dbReference type="NCBI Taxonomy" id="2840757"/>
    <lineage>
        <taxon>Bacteria</taxon>
        <taxon>Pseudomonadati</taxon>
        <taxon>Bacteroidota</taxon>
        <taxon>Bacteroidia</taxon>
        <taxon>Bacteroidales</taxon>
        <taxon>Candidatus Cryptobacteroides</taxon>
    </lineage>
</organism>
<evidence type="ECO:0000313" key="3">
    <source>
        <dbReference type="EMBL" id="MBO8482776.1"/>
    </source>
</evidence>
<protein>
    <submittedName>
        <fullName evidence="3">SHOCT domain-containing protein</fullName>
    </submittedName>
</protein>
<name>A0A940DR66_9BACT</name>